<dbReference type="OrthoDB" id="2289386at2759"/>
<gene>
    <name evidence="1" type="ORF">CU097_007130</name>
</gene>
<proteinExistence type="predicted"/>
<dbReference type="AlphaFoldDB" id="A0A367J918"/>
<name>A0A367J918_RHIAZ</name>
<evidence type="ECO:0000313" key="1">
    <source>
        <dbReference type="EMBL" id="RCH86428.1"/>
    </source>
</evidence>
<evidence type="ECO:0000313" key="2">
    <source>
        <dbReference type="Proteomes" id="UP000252139"/>
    </source>
</evidence>
<protein>
    <submittedName>
        <fullName evidence="1">Uncharacterized protein</fullName>
    </submittedName>
</protein>
<accession>A0A367J918</accession>
<sequence>MEEFNTIKEKISINDWNPNEAEAKLLLAIKDCNAPYRALRVAICTSAISPESFGAYVHHNMLEFQGSFIMNENYERTCASSVVIPIVRQIFKRNVELSTKWFERQSQFTNKHHFDAVISIDSQASQMVIYDIKMCVYVVTAYLS</sequence>
<keyword evidence="2" id="KW-1185">Reference proteome</keyword>
<dbReference type="Proteomes" id="UP000252139">
    <property type="component" value="Unassembled WGS sequence"/>
</dbReference>
<comment type="caution">
    <text evidence="1">The sequence shown here is derived from an EMBL/GenBank/DDBJ whole genome shotgun (WGS) entry which is preliminary data.</text>
</comment>
<dbReference type="EMBL" id="PJQL01001869">
    <property type="protein sequence ID" value="RCH86428.1"/>
    <property type="molecule type" value="Genomic_DNA"/>
</dbReference>
<reference evidence="1 2" key="1">
    <citation type="journal article" date="2018" name="G3 (Bethesda)">
        <title>Phylogenetic and Phylogenomic Definition of Rhizopus Species.</title>
        <authorList>
            <person name="Gryganskyi A.P."/>
            <person name="Golan J."/>
            <person name="Dolatabadi S."/>
            <person name="Mondo S."/>
            <person name="Robb S."/>
            <person name="Idnurm A."/>
            <person name="Muszewska A."/>
            <person name="Steczkiewicz K."/>
            <person name="Masonjones S."/>
            <person name="Liao H.L."/>
            <person name="Gajdeczka M.T."/>
            <person name="Anike F."/>
            <person name="Vuek A."/>
            <person name="Anishchenko I.M."/>
            <person name="Voigt K."/>
            <person name="de Hoog G.S."/>
            <person name="Smith M.E."/>
            <person name="Heitman J."/>
            <person name="Vilgalys R."/>
            <person name="Stajich J.E."/>
        </authorList>
    </citation>
    <scope>NUCLEOTIDE SEQUENCE [LARGE SCALE GENOMIC DNA]</scope>
    <source>
        <strain evidence="1 2">CBS 357.93</strain>
    </source>
</reference>
<organism evidence="1 2">
    <name type="scientific">Rhizopus azygosporus</name>
    <name type="common">Rhizopus microsporus var. azygosporus</name>
    <dbReference type="NCBI Taxonomy" id="86630"/>
    <lineage>
        <taxon>Eukaryota</taxon>
        <taxon>Fungi</taxon>
        <taxon>Fungi incertae sedis</taxon>
        <taxon>Mucoromycota</taxon>
        <taxon>Mucoromycotina</taxon>
        <taxon>Mucoromycetes</taxon>
        <taxon>Mucorales</taxon>
        <taxon>Mucorineae</taxon>
        <taxon>Rhizopodaceae</taxon>
        <taxon>Rhizopus</taxon>
    </lineage>
</organism>